<dbReference type="Proteomes" id="UP000273405">
    <property type="component" value="Unassembled WGS sequence"/>
</dbReference>
<name>A0A3A8P0V2_9BACT</name>
<keyword evidence="1" id="KW-0378">Hydrolase</keyword>
<dbReference type="InterPro" id="IPR036412">
    <property type="entry name" value="HAD-like_sf"/>
</dbReference>
<accession>A0A3A8P0V2</accession>
<dbReference type="AlphaFoldDB" id="A0A3A8P0V2"/>
<sequence length="282" mass="30924">MAIACVVLDFDGTFTDVLAEGAPFLTHFQQALYRVLGQDATAAWDEEVSALHEGVDQYGWEVAGRIVAPATADPYLTATCTAHRLLRRFGRSHDEAARTDTVQTLYRDAYRHSATAFKAEAKEVLEALLATGLPVAVVTNAHTELVEAKLDRLAPSGRERLKVYGDARKFQLEDAVPKDARFDALPDALHLDGVLGRPVYLRRGRYFAALQRIWDATHTGPESTLVAGDIYELDLAMPAALGAHVQLVERANVLPYERAAVERLGARGGVDPSLRAILPRLR</sequence>
<dbReference type="SUPFAM" id="SSF56784">
    <property type="entry name" value="HAD-like"/>
    <property type="match status" value="1"/>
</dbReference>
<keyword evidence="2" id="KW-1185">Reference proteome</keyword>
<proteinExistence type="predicted"/>
<dbReference type="CDD" id="cd01427">
    <property type="entry name" value="HAD_like"/>
    <property type="match status" value="1"/>
</dbReference>
<organism evidence="1 2">
    <name type="scientific">Corallococcus sicarius</name>
    <dbReference type="NCBI Taxonomy" id="2316726"/>
    <lineage>
        <taxon>Bacteria</taxon>
        <taxon>Pseudomonadati</taxon>
        <taxon>Myxococcota</taxon>
        <taxon>Myxococcia</taxon>
        <taxon>Myxococcales</taxon>
        <taxon>Cystobacterineae</taxon>
        <taxon>Myxococcaceae</taxon>
        <taxon>Corallococcus</taxon>
    </lineage>
</organism>
<comment type="caution">
    <text evidence="1">The sequence shown here is derived from an EMBL/GenBank/DDBJ whole genome shotgun (WGS) entry which is preliminary data.</text>
</comment>
<gene>
    <name evidence="1" type="ORF">D7X12_08045</name>
</gene>
<dbReference type="EMBL" id="RAWG01000036">
    <property type="protein sequence ID" value="RKH45384.1"/>
    <property type="molecule type" value="Genomic_DNA"/>
</dbReference>
<dbReference type="Pfam" id="PF00702">
    <property type="entry name" value="Hydrolase"/>
    <property type="match status" value="1"/>
</dbReference>
<reference evidence="2" key="1">
    <citation type="submission" date="2018-09" db="EMBL/GenBank/DDBJ databases">
        <authorList>
            <person name="Livingstone P.G."/>
            <person name="Whitworth D.E."/>
        </authorList>
    </citation>
    <scope>NUCLEOTIDE SEQUENCE [LARGE SCALE GENOMIC DNA]</scope>
    <source>
        <strain evidence="2">CA040B</strain>
    </source>
</reference>
<evidence type="ECO:0000313" key="1">
    <source>
        <dbReference type="EMBL" id="RKH45384.1"/>
    </source>
</evidence>
<dbReference type="InterPro" id="IPR023214">
    <property type="entry name" value="HAD_sf"/>
</dbReference>
<evidence type="ECO:0000313" key="2">
    <source>
        <dbReference type="Proteomes" id="UP000273405"/>
    </source>
</evidence>
<protein>
    <submittedName>
        <fullName evidence="1">HAD family hydrolase</fullName>
    </submittedName>
</protein>
<dbReference type="RefSeq" id="WP_120624677.1">
    <property type="nucleotide sequence ID" value="NZ_RAWG01000036.1"/>
</dbReference>
<dbReference type="OrthoDB" id="5493018at2"/>
<dbReference type="Gene3D" id="3.40.50.1000">
    <property type="entry name" value="HAD superfamily/HAD-like"/>
    <property type="match status" value="1"/>
</dbReference>
<dbReference type="GO" id="GO:0016787">
    <property type="term" value="F:hydrolase activity"/>
    <property type="evidence" value="ECO:0007669"/>
    <property type="project" value="UniProtKB-KW"/>
</dbReference>